<protein>
    <submittedName>
        <fullName evidence="2">Uncharacterized protein</fullName>
    </submittedName>
</protein>
<proteinExistence type="predicted"/>
<comment type="caution">
    <text evidence="2">The sequence shown here is derived from an EMBL/GenBank/DDBJ whole genome shotgun (WGS) entry which is preliminary data.</text>
</comment>
<keyword evidence="1" id="KW-0812">Transmembrane</keyword>
<feature type="transmembrane region" description="Helical" evidence="1">
    <location>
        <begin position="35"/>
        <end position="59"/>
    </location>
</feature>
<evidence type="ECO:0000256" key="1">
    <source>
        <dbReference type="SAM" id="Phobius"/>
    </source>
</evidence>
<keyword evidence="1" id="KW-0472">Membrane</keyword>
<name>A0AAD6J4S5_DREDA</name>
<evidence type="ECO:0000313" key="3">
    <source>
        <dbReference type="Proteomes" id="UP001221413"/>
    </source>
</evidence>
<evidence type="ECO:0000313" key="2">
    <source>
        <dbReference type="EMBL" id="KAJ6264200.1"/>
    </source>
</evidence>
<reference evidence="2" key="1">
    <citation type="submission" date="2023-01" db="EMBL/GenBank/DDBJ databases">
        <title>The chitinases involved in constricting ring structure development in the nematode-trapping fungus Drechslerella dactyloides.</title>
        <authorList>
            <person name="Wang R."/>
            <person name="Zhang L."/>
            <person name="Tang P."/>
            <person name="Li S."/>
            <person name="Liang L."/>
        </authorList>
    </citation>
    <scope>NUCLEOTIDE SEQUENCE</scope>
    <source>
        <strain evidence="2">YMF1.00031</strain>
    </source>
</reference>
<accession>A0AAD6J4S5</accession>
<keyword evidence="3" id="KW-1185">Reference proteome</keyword>
<dbReference type="EMBL" id="JAQGDS010000001">
    <property type="protein sequence ID" value="KAJ6264200.1"/>
    <property type="molecule type" value="Genomic_DNA"/>
</dbReference>
<gene>
    <name evidence="2" type="ORF">Dda_0343</name>
</gene>
<dbReference type="AlphaFoldDB" id="A0AAD6J4S5"/>
<sequence>MDGSATPAGIVEEVQTTLKEGIARVKGSMGQISTTVIGCIVIGVVLLLAFGIGTLAIMLQKRKADQKARTMVTMSGTTVIDDRDGSRRFTEAVWTPTAAPNAISTIPAAAYAGHPAVPPALLTAMISPRRENRMSQMSPMSQLSLMQAATSEYYSNIYQNGLEAERQALAAAAAAAGPGASPISPPRAVKRASYMSAKRLEIPGVLREDYDAEVAACEEYAAGSGSGSSSTLCTGPNVSAVTVVSEKEKGAGAVYSIDVASSSQGSGFGEDVDLERMMKGEGDVGKMV</sequence>
<organism evidence="2 3">
    <name type="scientific">Drechslerella dactyloides</name>
    <name type="common">Nematode-trapping fungus</name>
    <name type="synonym">Arthrobotrys dactyloides</name>
    <dbReference type="NCBI Taxonomy" id="74499"/>
    <lineage>
        <taxon>Eukaryota</taxon>
        <taxon>Fungi</taxon>
        <taxon>Dikarya</taxon>
        <taxon>Ascomycota</taxon>
        <taxon>Pezizomycotina</taxon>
        <taxon>Orbiliomycetes</taxon>
        <taxon>Orbiliales</taxon>
        <taxon>Orbiliaceae</taxon>
        <taxon>Drechslerella</taxon>
    </lineage>
</organism>
<keyword evidence="1" id="KW-1133">Transmembrane helix</keyword>
<dbReference type="Proteomes" id="UP001221413">
    <property type="component" value="Unassembled WGS sequence"/>
</dbReference>